<dbReference type="RefSeq" id="WP_200613098.1">
    <property type="nucleotide sequence ID" value="NZ_JAEHHL010000013.1"/>
</dbReference>
<dbReference type="InterPro" id="IPR024169">
    <property type="entry name" value="SP_NH2Trfase/AEP_transaminase"/>
</dbReference>
<dbReference type="Pfam" id="PF00266">
    <property type="entry name" value="Aminotran_5"/>
    <property type="match status" value="1"/>
</dbReference>
<evidence type="ECO:0000256" key="9">
    <source>
        <dbReference type="RuleBase" id="RU004504"/>
    </source>
</evidence>
<evidence type="ECO:0000313" key="12">
    <source>
        <dbReference type="Proteomes" id="UP000655420"/>
    </source>
</evidence>
<dbReference type="Gene3D" id="3.90.1150.10">
    <property type="entry name" value="Aspartate Aminotransferase, domain 1"/>
    <property type="match status" value="1"/>
</dbReference>
<dbReference type="InterPro" id="IPR015421">
    <property type="entry name" value="PyrdxlP-dep_Trfase_major"/>
</dbReference>
<feature type="modified residue" description="N6-(pyridoxal phosphate)lysine" evidence="7">
    <location>
        <position position="203"/>
    </location>
</feature>
<dbReference type="InterPro" id="IPR054863">
    <property type="entry name" value="AspGlyoxATase"/>
</dbReference>
<dbReference type="InterPro" id="IPR015424">
    <property type="entry name" value="PyrdxlP-dep_Trfase"/>
</dbReference>
<keyword evidence="3 11" id="KW-0032">Aminotransferase</keyword>
<evidence type="ECO:0000259" key="10">
    <source>
        <dbReference type="Pfam" id="PF00266"/>
    </source>
</evidence>
<gene>
    <name evidence="11" type="ORF">H0I76_17810</name>
</gene>
<dbReference type="InterPro" id="IPR000192">
    <property type="entry name" value="Aminotrans_V_dom"/>
</dbReference>
<evidence type="ECO:0000256" key="6">
    <source>
        <dbReference type="PIRSR" id="PIRSR000524-1"/>
    </source>
</evidence>
<dbReference type="FunFam" id="3.90.1150.10:FF:000031">
    <property type="entry name" value="Serine--glyoxylate aminotransferase"/>
    <property type="match status" value="1"/>
</dbReference>
<name>A0A8J7SF52_9RHOB</name>
<keyword evidence="5 7" id="KW-0663">Pyridoxal phosphate</keyword>
<evidence type="ECO:0000256" key="2">
    <source>
        <dbReference type="ARBA" id="ARBA00009236"/>
    </source>
</evidence>
<dbReference type="PROSITE" id="PS00595">
    <property type="entry name" value="AA_TRANSFER_CLASS_5"/>
    <property type="match status" value="1"/>
</dbReference>
<organism evidence="11 12">
    <name type="scientific">Thermohalobaculum xanthum</name>
    <dbReference type="NCBI Taxonomy" id="2753746"/>
    <lineage>
        <taxon>Bacteria</taxon>
        <taxon>Pseudomonadati</taxon>
        <taxon>Pseudomonadota</taxon>
        <taxon>Alphaproteobacteria</taxon>
        <taxon>Rhodobacterales</taxon>
        <taxon>Paracoccaceae</taxon>
        <taxon>Thermohalobaculum</taxon>
    </lineage>
</organism>
<reference evidence="11" key="1">
    <citation type="submission" date="2020-12" db="EMBL/GenBank/DDBJ databases">
        <title>Bacterial taxonomy.</title>
        <authorList>
            <person name="Pan X."/>
        </authorList>
    </citation>
    <scope>NUCLEOTIDE SEQUENCE</scope>
    <source>
        <strain evidence="11">M0105</strain>
    </source>
</reference>
<feature type="binding site" evidence="6">
    <location>
        <position position="348"/>
    </location>
    <ligand>
        <name>substrate</name>
    </ligand>
</feature>
<dbReference type="SUPFAM" id="SSF53383">
    <property type="entry name" value="PLP-dependent transferases"/>
    <property type="match status" value="1"/>
</dbReference>
<evidence type="ECO:0000256" key="8">
    <source>
        <dbReference type="RuleBase" id="RU004075"/>
    </source>
</evidence>
<evidence type="ECO:0000256" key="3">
    <source>
        <dbReference type="ARBA" id="ARBA00022576"/>
    </source>
</evidence>
<accession>A0A8J7SF52</accession>
<dbReference type="EMBL" id="JAEHHL010000013">
    <property type="protein sequence ID" value="MBK0401057.1"/>
    <property type="molecule type" value="Genomic_DNA"/>
</dbReference>
<dbReference type="Proteomes" id="UP000655420">
    <property type="component" value="Unassembled WGS sequence"/>
</dbReference>
<evidence type="ECO:0000256" key="5">
    <source>
        <dbReference type="ARBA" id="ARBA00022898"/>
    </source>
</evidence>
<dbReference type="FunFam" id="3.40.640.10:FF:000054">
    <property type="entry name" value="Serine--glyoxylate aminotransferase"/>
    <property type="match status" value="1"/>
</dbReference>
<dbReference type="PANTHER" id="PTHR21152">
    <property type="entry name" value="AMINOTRANSFERASE CLASS V"/>
    <property type="match status" value="1"/>
</dbReference>
<dbReference type="InterPro" id="IPR020578">
    <property type="entry name" value="Aminotrans_V_PyrdxlP_BS"/>
</dbReference>
<dbReference type="GO" id="GO:0019265">
    <property type="term" value="P:glycine biosynthetic process, by transamination of glyoxylate"/>
    <property type="evidence" value="ECO:0007669"/>
    <property type="project" value="TreeGrafter"/>
</dbReference>
<feature type="domain" description="Aminotransferase class V" evidence="10">
    <location>
        <begin position="53"/>
        <end position="312"/>
    </location>
</feature>
<proteinExistence type="inferred from homology"/>
<dbReference type="PANTHER" id="PTHR21152:SF24">
    <property type="entry name" value="ALANINE--GLYOXYLATE AMINOTRANSFERASE 1"/>
    <property type="match status" value="1"/>
</dbReference>
<comment type="cofactor">
    <cofactor evidence="1 7 9">
        <name>pyridoxal 5'-phosphate</name>
        <dbReference type="ChEBI" id="CHEBI:597326"/>
    </cofactor>
</comment>
<dbReference type="Gene3D" id="3.40.640.10">
    <property type="entry name" value="Type I PLP-dependent aspartate aminotransferase-like (Major domain)"/>
    <property type="match status" value="1"/>
</dbReference>
<keyword evidence="12" id="KW-1185">Reference proteome</keyword>
<evidence type="ECO:0000256" key="1">
    <source>
        <dbReference type="ARBA" id="ARBA00001933"/>
    </source>
</evidence>
<dbReference type="GO" id="GO:0008453">
    <property type="term" value="F:alanine-glyoxylate transaminase activity"/>
    <property type="evidence" value="ECO:0007669"/>
    <property type="project" value="TreeGrafter"/>
</dbReference>
<dbReference type="NCBIfam" id="NF045640">
    <property type="entry name" value="AspGlyoxATaseBhcA"/>
    <property type="match status" value="1"/>
</dbReference>
<evidence type="ECO:0000256" key="4">
    <source>
        <dbReference type="ARBA" id="ARBA00022679"/>
    </source>
</evidence>
<comment type="similarity">
    <text evidence="2 8">Belongs to the class-V pyridoxal-phosphate-dependent aminotransferase family.</text>
</comment>
<sequence length="403" mass="43352">MTANLPVFSGQNPVFIPGPTNIPDRLRYAMSIQTTDHRAPDFVELLGPLLGDLRKVFKTATGEVITFPASGTGGWEAAITNTLSPGDKVLVARYGMFSHRWIDMCQRHNLDVEVIECEWGCGAPADRFGERLAADTDHAIKAVLVTHNETATGVVSDVGAVRRAMDAAGHPAMLYVDCVSSLASMDFRMDEWGVDLAVTGSQKGFMLATGMAIVGVSRRAMEATRTATCPRCFFDFRDMGGANAKGGFPYTPPLQIMYGLRESLKMLLDEGLDEVFARHHRIAEGVREAIRAWGLSLCAKSPDLYSDTVSCVYVPEGFDSNLLTNHAFDTYGVSFGVGLGPMSGKAFRIGHLGSLTDVMALSGIATIEMAMKDLGYPIRLGSGVAAAQEYYRATAGATRKAAA</sequence>
<evidence type="ECO:0000256" key="7">
    <source>
        <dbReference type="PIRSR" id="PIRSR000524-50"/>
    </source>
</evidence>
<evidence type="ECO:0000313" key="11">
    <source>
        <dbReference type="EMBL" id="MBK0401057.1"/>
    </source>
</evidence>
<comment type="caution">
    <text evidence="11">The sequence shown here is derived from an EMBL/GenBank/DDBJ whole genome shotgun (WGS) entry which is preliminary data.</text>
</comment>
<dbReference type="AlphaFoldDB" id="A0A8J7SF52"/>
<keyword evidence="4" id="KW-0808">Transferase</keyword>
<dbReference type="PIRSF" id="PIRSF000524">
    <property type="entry name" value="SPT"/>
    <property type="match status" value="1"/>
</dbReference>
<dbReference type="InterPro" id="IPR015422">
    <property type="entry name" value="PyrdxlP-dep_Trfase_small"/>
</dbReference>
<dbReference type="GO" id="GO:0004760">
    <property type="term" value="F:L-serine-pyruvate transaminase activity"/>
    <property type="evidence" value="ECO:0007669"/>
    <property type="project" value="TreeGrafter"/>
</dbReference>
<protein>
    <submittedName>
        <fullName evidence="11">Aminotransferase class V-fold PLP-dependent enzyme</fullName>
    </submittedName>
</protein>